<name>A0AAN8SCE2_POLSC</name>
<proteinExistence type="predicted"/>
<comment type="caution">
    <text evidence="2">The sequence shown here is derived from an EMBL/GenBank/DDBJ whole genome shotgun (WGS) entry which is preliminary data.</text>
</comment>
<reference evidence="2 3" key="1">
    <citation type="submission" date="2023-10" db="EMBL/GenBank/DDBJ databases">
        <title>Genomes of two closely related lineages of the louse Polyplax serrata with different host specificities.</title>
        <authorList>
            <person name="Martinu J."/>
            <person name="Tarabai H."/>
            <person name="Stefka J."/>
            <person name="Hypsa V."/>
        </authorList>
    </citation>
    <scope>NUCLEOTIDE SEQUENCE [LARGE SCALE GENOMIC DNA]</scope>
    <source>
        <strain evidence="2">HR10_N</strain>
    </source>
</reference>
<feature type="non-terminal residue" evidence="2">
    <location>
        <position position="61"/>
    </location>
</feature>
<dbReference type="AlphaFoldDB" id="A0AAN8SCE2"/>
<evidence type="ECO:0000313" key="2">
    <source>
        <dbReference type="EMBL" id="KAK6643439.1"/>
    </source>
</evidence>
<feature type="compositionally biased region" description="Acidic residues" evidence="1">
    <location>
        <begin position="9"/>
        <end position="18"/>
    </location>
</feature>
<dbReference type="EMBL" id="JAWJWE010000002">
    <property type="protein sequence ID" value="KAK6643439.1"/>
    <property type="molecule type" value="Genomic_DNA"/>
</dbReference>
<evidence type="ECO:0000313" key="3">
    <source>
        <dbReference type="Proteomes" id="UP001372834"/>
    </source>
</evidence>
<dbReference type="Proteomes" id="UP001372834">
    <property type="component" value="Unassembled WGS sequence"/>
</dbReference>
<protein>
    <submittedName>
        <fullName evidence="2">Uncharacterized protein</fullName>
    </submittedName>
</protein>
<sequence>MFAPGEETLSVEEAEETSEVTSQERDKMLLHYRGRRRHLGVAPALSLISRFSSMHSVEYLE</sequence>
<evidence type="ECO:0000256" key="1">
    <source>
        <dbReference type="SAM" id="MobiDB-lite"/>
    </source>
</evidence>
<accession>A0AAN8SCE2</accession>
<organism evidence="2 3">
    <name type="scientific">Polyplax serrata</name>
    <name type="common">Common mouse louse</name>
    <dbReference type="NCBI Taxonomy" id="468196"/>
    <lineage>
        <taxon>Eukaryota</taxon>
        <taxon>Metazoa</taxon>
        <taxon>Ecdysozoa</taxon>
        <taxon>Arthropoda</taxon>
        <taxon>Hexapoda</taxon>
        <taxon>Insecta</taxon>
        <taxon>Pterygota</taxon>
        <taxon>Neoptera</taxon>
        <taxon>Paraneoptera</taxon>
        <taxon>Psocodea</taxon>
        <taxon>Troctomorpha</taxon>
        <taxon>Phthiraptera</taxon>
        <taxon>Anoplura</taxon>
        <taxon>Polyplacidae</taxon>
        <taxon>Polyplax</taxon>
    </lineage>
</organism>
<feature type="region of interest" description="Disordered" evidence="1">
    <location>
        <begin position="1"/>
        <end position="25"/>
    </location>
</feature>
<gene>
    <name evidence="2" type="ORF">RUM43_004944</name>
</gene>